<feature type="region of interest" description="Disordered" evidence="1">
    <location>
        <begin position="28"/>
        <end position="56"/>
    </location>
</feature>
<keyword evidence="3" id="KW-1185">Reference proteome</keyword>
<proteinExistence type="predicted"/>
<feature type="compositionally biased region" description="Acidic residues" evidence="1">
    <location>
        <begin position="33"/>
        <end position="43"/>
    </location>
</feature>
<dbReference type="Proteomes" id="UP000748025">
    <property type="component" value="Unassembled WGS sequence"/>
</dbReference>
<feature type="non-terminal residue" evidence="2">
    <location>
        <position position="1"/>
    </location>
</feature>
<comment type="caution">
    <text evidence="2">The sequence shown here is derived from an EMBL/GenBank/DDBJ whole genome shotgun (WGS) entry which is preliminary data.</text>
</comment>
<protein>
    <submittedName>
        <fullName evidence="2">Sterol 3-beta-glucosyltransferase</fullName>
    </submittedName>
</protein>
<gene>
    <name evidence="2" type="primary">ATG26_2</name>
    <name evidence="2" type="ORF">E4U43_006007</name>
</gene>
<organism evidence="2 3">
    <name type="scientific">Claviceps pusilla</name>
    <dbReference type="NCBI Taxonomy" id="123648"/>
    <lineage>
        <taxon>Eukaryota</taxon>
        <taxon>Fungi</taxon>
        <taxon>Dikarya</taxon>
        <taxon>Ascomycota</taxon>
        <taxon>Pezizomycotina</taxon>
        <taxon>Sordariomycetes</taxon>
        <taxon>Hypocreomycetidae</taxon>
        <taxon>Hypocreales</taxon>
        <taxon>Clavicipitaceae</taxon>
        <taxon>Claviceps</taxon>
    </lineage>
</organism>
<reference evidence="2" key="1">
    <citation type="journal article" date="2020" name="bioRxiv">
        <title>Whole genome comparisons of ergot fungi reveals the divergence and evolution of species within the genus Claviceps are the result of varying mechanisms driving genome evolution and host range expansion.</title>
        <authorList>
            <person name="Wyka S.A."/>
            <person name="Mondo S.J."/>
            <person name="Liu M."/>
            <person name="Dettman J."/>
            <person name="Nalam V."/>
            <person name="Broders K.D."/>
        </authorList>
    </citation>
    <scope>NUCLEOTIDE SEQUENCE</scope>
    <source>
        <strain evidence="2">CCC 602</strain>
    </source>
</reference>
<dbReference type="AlphaFoldDB" id="A0A9P7N297"/>
<evidence type="ECO:0000313" key="2">
    <source>
        <dbReference type="EMBL" id="KAG5985551.1"/>
    </source>
</evidence>
<dbReference type="EMBL" id="SRPW01004058">
    <property type="protein sequence ID" value="KAG5985551.1"/>
    <property type="molecule type" value="Genomic_DNA"/>
</dbReference>
<sequence length="76" mass="8624">DNGVDTAIQNIYRDLEYARSLIKRKIGHRDLPDAEEDDDETEESWTFVGSDEPDPDVVTKRLSEGLGHPARQVLKT</sequence>
<evidence type="ECO:0000313" key="3">
    <source>
        <dbReference type="Proteomes" id="UP000748025"/>
    </source>
</evidence>
<evidence type="ECO:0000256" key="1">
    <source>
        <dbReference type="SAM" id="MobiDB-lite"/>
    </source>
</evidence>
<accession>A0A9P7N297</accession>
<name>A0A9P7N297_9HYPO</name>